<sequence>MSQQKVFRLAKKGAGYNALEEKTEAIPKVKPHEVLIKVHATTLNYRDLVIANGQYPFPVGEDFVPLSDAAGTIVEVGSDVPNLQKDDWVISNFDVTNLYGPQQDWNHGLGGPIDGALREYLPVPASAVVKIPKTTKLSWGQLAGLVCTGTTAWNALYGNNPLKPGQTVLFLGTGGVSMTGLMLAKAAGANTIITSSSDDKAKMAVDKYGADHTINYKTTPKWEEEVNRITNGHGADIVIENGGAGTIGQSLACVARGGIVAVIGFLAQPKEMPDVASLVLGSGAIVRGINVGAKQLTEDLVTFVTSKGLQMPVEKTFGFSREQILEAYKYLESGSHIGKICIEVK</sequence>
<dbReference type="InterPro" id="IPR013149">
    <property type="entry name" value="ADH-like_C"/>
</dbReference>
<dbReference type="CDD" id="cd08276">
    <property type="entry name" value="MDR7"/>
    <property type="match status" value="1"/>
</dbReference>
<dbReference type="Pfam" id="PF00107">
    <property type="entry name" value="ADH_zinc_N"/>
    <property type="match status" value="1"/>
</dbReference>
<evidence type="ECO:0000313" key="2">
    <source>
        <dbReference type="EMBL" id="KAF2478478.1"/>
    </source>
</evidence>
<dbReference type="InterPro" id="IPR036291">
    <property type="entry name" value="NAD(P)-bd_dom_sf"/>
</dbReference>
<protein>
    <submittedName>
        <fullName evidence="2">Zinc-containing alcohol dehydrogenase</fullName>
    </submittedName>
</protein>
<reference evidence="2" key="1">
    <citation type="journal article" date="2020" name="Stud. Mycol.">
        <title>101 Dothideomycetes genomes: a test case for predicting lifestyles and emergence of pathogens.</title>
        <authorList>
            <person name="Haridas S."/>
            <person name="Albert R."/>
            <person name="Binder M."/>
            <person name="Bloem J."/>
            <person name="Labutti K."/>
            <person name="Salamov A."/>
            <person name="Andreopoulos B."/>
            <person name="Baker S."/>
            <person name="Barry K."/>
            <person name="Bills G."/>
            <person name="Bluhm B."/>
            <person name="Cannon C."/>
            <person name="Castanera R."/>
            <person name="Culley D."/>
            <person name="Daum C."/>
            <person name="Ezra D."/>
            <person name="Gonzalez J."/>
            <person name="Henrissat B."/>
            <person name="Kuo A."/>
            <person name="Liang C."/>
            <person name="Lipzen A."/>
            <person name="Lutzoni F."/>
            <person name="Magnuson J."/>
            <person name="Mondo S."/>
            <person name="Nolan M."/>
            <person name="Ohm R."/>
            <person name="Pangilinan J."/>
            <person name="Park H.-J."/>
            <person name="Ramirez L."/>
            <person name="Alfaro M."/>
            <person name="Sun H."/>
            <person name="Tritt A."/>
            <person name="Yoshinaga Y."/>
            <person name="Zwiers L.-H."/>
            <person name="Turgeon B."/>
            <person name="Goodwin S."/>
            <person name="Spatafora J."/>
            <person name="Crous P."/>
            <person name="Grigoriev I."/>
        </authorList>
    </citation>
    <scope>NUCLEOTIDE SEQUENCE</scope>
    <source>
        <strain evidence="2">CBS 113389</strain>
    </source>
</reference>
<gene>
    <name evidence="2" type="ORF">BDY17DRAFT_306217</name>
</gene>
<dbReference type="PANTHER" id="PTHR45033">
    <property type="match status" value="1"/>
</dbReference>
<dbReference type="SUPFAM" id="SSF50129">
    <property type="entry name" value="GroES-like"/>
    <property type="match status" value="1"/>
</dbReference>
<dbReference type="AlphaFoldDB" id="A0A6A6PES0"/>
<dbReference type="PANTHER" id="PTHR45033:SF2">
    <property type="entry name" value="ZINC-TYPE ALCOHOL DEHYDROGENASE-LIKE PROTEIN C1773.06C"/>
    <property type="match status" value="1"/>
</dbReference>
<dbReference type="RefSeq" id="XP_033585048.1">
    <property type="nucleotide sequence ID" value="XM_033735008.1"/>
</dbReference>
<evidence type="ECO:0000259" key="1">
    <source>
        <dbReference type="SMART" id="SM00829"/>
    </source>
</evidence>
<accession>A0A6A6PES0</accession>
<dbReference type="SUPFAM" id="SSF51735">
    <property type="entry name" value="NAD(P)-binding Rossmann-fold domains"/>
    <property type="match status" value="1"/>
</dbReference>
<feature type="domain" description="Enoyl reductase (ER)" evidence="1">
    <location>
        <begin position="13"/>
        <end position="342"/>
    </location>
</feature>
<name>A0A6A6PES0_9PEZI</name>
<proteinExistence type="predicted"/>
<dbReference type="InterPro" id="IPR013154">
    <property type="entry name" value="ADH-like_N"/>
</dbReference>
<dbReference type="SMART" id="SM00829">
    <property type="entry name" value="PKS_ER"/>
    <property type="match status" value="1"/>
</dbReference>
<dbReference type="Proteomes" id="UP000799767">
    <property type="component" value="Unassembled WGS sequence"/>
</dbReference>
<organism evidence="2 3">
    <name type="scientific">Neohortaea acidophila</name>
    <dbReference type="NCBI Taxonomy" id="245834"/>
    <lineage>
        <taxon>Eukaryota</taxon>
        <taxon>Fungi</taxon>
        <taxon>Dikarya</taxon>
        <taxon>Ascomycota</taxon>
        <taxon>Pezizomycotina</taxon>
        <taxon>Dothideomycetes</taxon>
        <taxon>Dothideomycetidae</taxon>
        <taxon>Mycosphaerellales</taxon>
        <taxon>Teratosphaeriaceae</taxon>
        <taxon>Neohortaea</taxon>
    </lineage>
</organism>
<dbReference type="GO" id="GO:0016491">
    <property type="term" value="F:oxidoreductase activity"/>
    <property type="evidence" value="ECO:0007669"/>
    <property type="project" value="InterPro"/>
</dbReference>
<dbReference type="EMBL" id="MU001648">
    <property type="protein sequence ID" value="KAF2478478.1"/>
    <property type="molecule type" value="Genomic_DNA"/>
</dbReference>
<dbReference type="InterPro" id="IPR020843">
    <property type="entry name" value="ER"/>
</dbReference>
<dbReference type="InterPro" id="IPR052711">
    <property type="entry name" value="Zinc_ADH-like"/>
</dbReference>
<dbReference type="Gene3D" id="3.40.50.720">
    <property type="entry name" value="NAD(P)-binding Rossmann-like Domain"/>
    <property type="match status" value="1"/>
</dbReference>
<dbReference type="InterPro" id="IPR011032">
    <property type="entry name" value="GroES-like_sf"/>
</dbReference>
<evidence type="ECO:0000313" key="3">
    <source>
        <dbReference type="Proteomes" id="UP000799767"/>
    </source>
</evidence>
<dbReference type="Pfam" id="PF08240">
    <property type="entry name" value="ADH_N"/>
    <property type="match status" value="1"/>
</dbReference>
<dbReference type="Gene3D" id="3.90.180.10">
    <property type="entry name" value="Medium-chain alcohol dehydrogenases, catalytic domain"/>
    <property type="match status" value="1"/>
</dbReference>
<keyword evidence="3" id="KW-1185">Reference proteome</keyword>
<dbReference type="GeneID" id="54476010"/>
<dbReference type="OrthoDB" id="3509362at2759"/>